<evidence type="ECO:0000313" key="1">
    <source>
        <dbReference type="EMBL" id="GFD58686.1"/>
    </source>
</evidence>
<feature type="non-terminal residue" evidence="1">
    <location>
        <position position="84"/>
    </location>
</feature>
<feature type="non-terminal residue" evidence="1">
    <location>
        <position position="1"/>
    </location>
</feature>
<gene>
    <name evidence="1" type="ORF">Tci_930655</name>
</gene>
<comment type="caution">
    <text evidence="1">The sequence shown here is derived from an EMBL/GenBank/DDBJ whole genome shotgun (WGS) entry which is preliminary data.</text>
</comment>
<proteinExistence type="predicted"/>
<name>A0A699XLI8_TANCI</name>
<accession>A0A699XLI8</accession>
<reference evidence="1" key="1">
    <citation type="journal article" date="2019" name="Sci. Rep.">
        <title>Draft genome of Tanacetum cinerariifolium, the natural source of mosquito coil.</title>
        <authorList>
            <person name="Yamashiro T."/>
            <person name="Shiraishi A."/>
            <person name="Satake H."/>
            <person name="Nakayama K."/>
        </authorList>
    </citation>
    <scope>NUCLEOTIDE SEQUENCE</scope>
</reference>
<sequence length="84" mass="9389">GADVFQKRQPVRGLLLRLERFFDLPALHRSPGHASPTGRVHDHANLSRGALARRRAAVFHRVRVPETGDGAIWPVAELPGIQRR</sequence>
<dbReference type="EMBL" id="BKCJ011856014">
    <property type="protein sequence ID" value="GFD58686.1"/>
    <property type="molecule type" value="Genomic_DNA"/>
</dbReference>
<dbReference type="AlphaFoldDB" id="A0A699XLI8"/>
<protein>
    <submittedName>
        <fullName evidence="1">Uncharacterized protein</fullName>
    </submittedName>
</protein>
<organism evidence="1">
    <name type="scientific">Tanacetum cinerariifolium</name>
    <name type="common">Dalmatian daisy</name>
    <name type="synonym">Chrysanthemum cinerariifolium</name>
    <dbReference type="NCBI Taxonomy" id="118510"/>
    <lineage>
        <taxon>Eukaryota</taxon>
        <taxon>Viridiplantae</taxon>
        <taxon>Streptophyta</taxon>
        <taxon>Embryophyta</taxon>
        <taxon>Tracheophyta</taxon>
        <taxon>Spermatophyta</taxon>
        <taxon>Magnoliopsida</taxon>
        <taxon>eudicotyledons</taxon>
        <taxon>Gunneridae</taxon>
        <taxon>Pentapetalae</taxon>
        <taxon>asterids</taxon>
        <taxon>campanulids</taxon>
        <taxon>Asterales</taxon>
        <taxon>Asteraceae</taxon>
        <taxon>Asteroideae</taxon>
        <taxon>Anthemideae</taxon>
        <taxon>Anthemidinae</taxon>
        <taxon>Tanacetum</taxon>
    </lineage>
</organism>